<comment type="caution">
    <text evidence="1">The sequence shown here is derived from an EMBL/GenBank/DDBJ whole genome shotgun (WGS) entry which is preliminary data.</text>
</comment>
<dbReference type="Proteomes" id="UP001209317">
    <property type="component" value="Unassembled WGS sequence"/>
</dbReference>
<keyword evidence="2" id="KW-1185">Reference proteome</keyword>
<gene>
    <name evidence="1" type="ORF">OD355_06385</name>
</gene>
<proteinExistence type="predicted"/>
<reference evidence="1" key="1">
    <citation type="submission" date="2022-10" db="EMBL/GenBank/DDBJ databases">
        <authorList>
            <person name="Kim H.S."/>
            <person name="Kim J.-S."/>
            <person name="Suh M.K."/>
            <person name="Eom M.K."/>
            <person name="Lee J.-S."/>
        </authorList>
    </citation>
    <scope>NUCLEOTIDE SEQUENCE</scope>
    <source>
        <strain evidence="1">LIP-5</strain>
    </source>
</reference>
<organism evidence="1 2">
    <name type="scientific">Haoranjiania flava</name>
    <dbReference type="NCBI Taxonomy" id="1856322"/>
    <lineage>
        <taxon>Bacteria</taxon>
        <taxon>Pseudomonadati</taxon>
        <taxon>Bacteroidota</taxon>
        <taxon>Chitinophagia</taxon>
        <taxon>Chitinophagales</taxon>
        <taxon>Chitinophagaceae</taxon>
        <taxon>Haoranjiania</taxon>
    </lineage>
</organism>
<evidence type="ECO:0000313" key="2">
    <source>
        <dbReference type="Proteomes" id="UP001209317"/>
    </source>
</evidence>
<name>A0AAE3LQ40_9BACT</name>
<evidence type="ECO:0000313" key="1">
    <source>
        <dbReference type="EMBL" id="MCU7694140.1"/>
    </source>
</evidence>
<accession>A0AAE3LQ40</accession>
<dbReference type="AlphaFoldDB" id="A0AAE3LQ40"/>
<dbReference type="RefSeq" id="WP_263037625.1">
    <property type="nucleotide sequence ID" value="NZ_JAOTPL010000006.1"/>
</dbReference>
<sequence length="82" mass="9427">MQLKINISLEPVFLHDKKTNGYTSYFRQYPNAVGDGDTKENSLDNLANVFLIMLANEPELVKEIIKDQPEIKLDKNQNFEIA</sequence>
<dbReference type="EMBL" id="JAOTPL010000006">
    <property type="protein sequence ID" value="MCU7694140.1"/>
    <property type="molecule type" value="Genomic_DNA"/>
</dbReference>
<evidence type="ECO:0008006" key="3">
    <source>
        <dbReference type="Google" id="ProtNLM"/>
    </source>
</evidence>
<protein>
    <recommendedName>
        <fullName evidence="3">Type II toxin-antitoxin system HicB family antitoxin</fullName>
    </recommendedName>
</protein>